<name>A0A4Y8Q0A0_9BACL</name>
<proteinExistence type="predicted"/>
<dbReference type="InterPro" id="IPR018711">
    <property type="entry name" value="NAGPA"/>
</dbReference>
<evidence type="ECO:0000313" key="4">
    <source>
        <dbReference type="Proteomes" id="UP000298246"/>
    </source>
</evidence>
<sequence length="503" mass="53866">MIKSLTKGRSALMHIPFASFRSRLTAGAALLGCLLAAYSLLPATAAARANSVQNLSKSISYNGKTYAVKYVAVDLTDPYLRVKPVTAEDGIGHVEDFSSMMARNHAVAGVNGAFFDSYEKDDSRRYPNGLLVSSGEPVHSGINSSFLVLPDKTAALATLKTSQDVTVLHSGASPYTFTAWGVNKYYGESVIDQVVWYTRDFGTRVDFPNTTKVVIREHRITEITQAGVTIPEDGYVCMVGNSTNNKTYIVPSLHIGDTINIKPTYTDSDTGVSGPLGAIDAAVGAGPRLLKDGAVDIDFARDGFTDPKITTQANGRSFVGIDASGRMVIGTMSSATIRDMAQVLLKLGLTDAMNLDGGASSALYANGSVLTAPGRLLSNAWIVEKSDTPQIQIAVNGSFVHEFRGYLQHETTMVPLRGILERIGAEFAWNGDTRTLTVAYNSNQLTLHPGDSTMLHNGRGVALPEAPTIVDGHIYLPLRTVTEALGAQIAWDPELYRASLAIP</sequence>
<dbReference type="InterPro" id="IPR036582">
    <property type="entry name" value="Mao_N_sf"/>
</dbReference>
<evidence type="ECO:0000259" key="1">
    <source>
        <dbReference type="Pfam" id="PF07833"/>
    </source>
</evidence>
<evidence type="ECO:0008006" key="5">
    <source>
        <dbReference type="Google" id="ProtNLM"/>
    </source>
</evidence>
<dbReference type="SUPFAM" id="SSF55383">
    <property type="entry name" value="Copper amine oxidase, domain N"/>
    <property type="match status" value="1"/>
</dbReference>
<dbReference type="EMBL" id="MYFO01000015">
    <property type="protein sequence ID" value="TFE87097.1"/>
    <property type="molecule type" value="Genomic_DNA"/>
</dbReference>
<keyword evidence="4" id="KW-1185">Reference proteome</keyword>
<dbReference type="PANTHER" id="PTHR40446:SF2">
    <property type="entry name" value="N-ACETYLGLUCOSAMINE-1-PHOSPHODIESTER ALPHA-N-ACETYLGLUCOSAMINIDASE"/>
    <property type="match status" value="1"/>
</dbReference>
<dbReference type="AlphaFoldDB" id="A0A4Y8Q0A0"/>
<evidence type="ECO:0000259" key="2">
    <source>
        <dbReference type="Pfam" id="PF09992"/>
    </source>
</evidence>
<dbReference type="Pfam" id="PF07833">
    <property type="entry name" value="Cu_amine_oxidN1"/>
    <property type="match status" value="1"/>
</dbReference>
<dbReference type="Gene3D" id="3.30.457.10">
    <property type="entry name" value="Copper amine oxidase-like, N-terminal domain"/>
    <property type="match status" value="1"/>
</dbReference>
<feature type="domain" description="Phosphodiester glycosidase" evidence="2">
    <location>
        <begin position="212"/>
        <end position="383"/>
    </location>
</feature>
<comment type="caution">
    <text evidence="3">The sequence shown here is derived from an EMBL/GenBank/DDBJ whole genome shotgun (WGS) entry which is preliminary data.</text>
</comment>
<accession>A0A4Y8Q0A0</accession>
<dbReference type="Proteomes" id="UP000298246">
    <property type="component" value="Unassembled WGS sequence"/>
</dbReference>
<dbReference type="Pfam" id="PF09992">
    <property type="entry name" value="NAGPA"/>
    <property type="match status" value="1"/>
</dbReference>
<organism evidence="3 4">
    <name type="scientific">Paenibacillus athensensis</name>
    <dbReference type="NCBI Taxonomy" id="1967502"/>
    <lineage>
        <taxon>Bacteria</taxon>
        <taxon>Bacillati</taxon>
        <taxon>Bacillota</taxon>
        <taxon>Bacilli</taxon>
        <taxon>Bacillales</taxon>
        <taxon>Paenibacillaceae</taxon>
        <taxon>Paenibacillus</taxon>
    </lineage>
</organism>
<dbReference type="PANTHER" id="PTHR40446">
    <property type="entry name" value="N-ACETYLGLUCOSAMINE-1-PHOSPHODIESTER ALPHA-N-ACETYLGLUCOSAMINIDASE"/>
    <property type="match status" value="1"/>
</dbReference>
<feature type="domain" description="Copper amine oxidase-like N-terminal" evidence="1">
    <location>
        <begin position="395"/>
        <end position="494"/>
    </location>
</feature>
<reference evidence="3 4" key="1">
    <citation type="submission" date="2017-03" db="EMBL/GenBank/DDBJ databases">
        <title>Isolation of Levoglucosan Utilizing Bacteria.</title>
        <authorList>
            <person name="Arya A.S."/>
        </authorList>
    </citation>
    <scope>NUCLEOTIDE SEQUENCE [LARGE SCALE GENOMIC DNA]</scope>
    <source>
        <strain evidence="3 4">MEC069</strain>
    </source>
</reference>
<dbReference type="InterPro" id="IPR012854">
    <property type="entry name" value="Cu_amine_oxidase-like_N"/>
</dbReference>
<evidence type="ECO:0000313" key="3">
    <source>
        <dbReference type="EMBL" id="TFE87097.1"/>
    </source>
</evidence>
<protein>
    <recommendedName>
        <fullName evidence="5">Copper amine oxidase</fullName>
    </recommendedName>
</protein>
<dbReference type="OrthoDB" id="9809781at2"/>
<gene>
    <name evidence="3" type="ORF">B5M42_13100</name>
</gene>